<evidence type="ECO:0000313" key="2">
    <source>
        <dbReference type="Proteomes" id="UP000663852"/>
    </source>
</evidence>
<evidence type="ECO:0008006" key="3">
    <source>
        <dbReference type="Google" id="ProtNLM"/>
    </source>
</evidence>
<proteinExistence type="predicted"/>
<dbReference type="EMBL" id="CAJNOJ010000282">
    <property type="protein sequence ID" value="CAF1366720.1"/>
    <property type="molecule type" value="Genomic_DNA"/>
</dbReference>
<protein>
    <recommendedName>
        <fullName evidence="3">F-box domain-containing protein</fullName>
    </recommendedName>
</protein>
<dbReference type="Proteomes" id="UP000663852">
    <property type="component" value="Unassembled WGS sequence"/>
</dbReference>
<sequence>MAWITRFDDLSDLCFIELFHYLTSFDILWSLINLNNRIQQLIYERGFFRHIDLSSASLYKFDKILTRLPLPEIQTLVINVEASPLQLSHFPYLPHLTTLRIYGLRELKHANTFILRHSHSLERLTLQTNGIFQPFSFSGRVFHPTLRLEAFMENVLPQLNALRSLDLGLNIGMGLPLWHPTIENALNYLCIPLQHAMIIFIQSIYTDNGIKWSDIEYLTSQNVMPVLRQMKFILFITAADLDSINRSTLFTDDRQIDIQFAFIMDENSFASQLNENVPNGSRFHRRQTVGITCTKRVLTREWQHLTDLDCYFDRSPSIFHIRYTLPWAFDRFFALSEPFVYITKVETLVPSQCISSIFYSSQLRTLSMAQKDSLPSIVSMPHVVQFDRINTIYLSFHAWPSGLNFPNLHHLIL</sequence>
<dbReference type="AlphaFoldDB" id="A0A815IJI0"/>
<dbReference type="OrthoDB" id="10046533at2759"/>
<reference evidence="1" key="1">
    <citation type="submission" date="2021-02" db="EMBL/GenBank/DDBJ databases">
        <authorList>
            <person name="Nowell W R."/>
        </authorList>
    </citation>
    <scope>NUCLEOTIDE SEQUENCE</scope>
</reference>
<gene>
    <name evidence="1" type="ORF">EDS130_LOCUS34139</name>
</gene>
<comment type="caution">
    <text evidence="1">The sequence shown here is derived from an EMBL/GenBank/DDBJ whole genome shotgun (WGS) entry which is preliminary data.</text>
</comment>
<evidence type="ECO:0000313" key="1">
    <source>
        <dbReference type="EMBL" id="CAF1366720.1"/>
    </source>
</evidence>
<accession>A0A815IJI0</accession>
<name>A0A815IJI0_ADIRI</name>
<organism evidence="1 2">
    <name type="scientific">Adineta ricciae</name>
    <name type="common">Rotifer</name>
    <dbReference type="NCBI Taxonomy" id="249248"/>
    <lineage>
        <taxon>Eukaryota</taxon>
        <taxon>Metazoa</taxon>
        <taxon>Spiralia</taxon>
        <taxon>Gnathifera</taxon>
        <taxon>Rotifera</taxon>
        <taxon>Eurotatoria</taxon>
        <taxon>Bdelloidea</taxon>
        <taxon>Adinetida</taxon>
        <taxon>Adinetidae</taxon>
        <taxon>Adineta</taxon>
    </lineage>
</organism>
<feature type="non-terminal residue" evidence="1">
    <location>
        <position position="1"/>
    </location>
</feature>